<dbReference type="EMBL" id="KE384734">
    <property type="protein sequence ID" value="KJK78582.1"/>
    <property type="molecule type" value="Genomic_DNA"/>
</dbReference>
<dbReference type="AlphaFoldDB" id="A0A0D9NX61"/>
<name>A0A0D9NX61_METAN</name>
<proteinExistence type="predicted"/>
<evidence type="ECO:0000313" key="1">
    <source>
        <dbReference type="EMBL" id="KJK78582.1"/>
    </source>
</evidence>
<gene>
    <name evidence="1" type="ORF">H634G_06280</name>
</gene>
<evidence type="ECO:0000313" key="2">
    <source>
        <dbReference type="Proteomes" id="UP000054544"/>
    </source>
</evidence>
<dbReference type="Proteomes" id="UP000054544">
    <property type="component" value="Unassembled WGS sequence"/>
</dbReference>
<dbReference type="STRING" id="1291518.A0A0D9NX61"/>
<dbReference type="OrthoDB" id="4937475at2759"/>
<sequence length="313" mass="36269">MDGPITGPKSELNQDILLKLQSFVELVQHGLFEEASSCFETFLRGHEHHFCVFVEYAELLLRQSSYSTFATTVHKFQLESLPQCQDTYRVDLEHLLRLMKALADVLLLGKTQERLNEALRLWDYMESTYRVNSHRGLNIIQVHAIEMYMRIVMTPSYGKPMEMPSKKLNVPFQLPGVQCSCFGCWYKYLRTKDLHWEALKCQRIVLPSLKDEATMKKFMRLDLIAAVALQDEAKNMAQERKVVELATSNQICKHLLQTQPRLLDMAARYVGVSQIFKEMLSRESNIHGIERSGLLLQVDHLQGMVSYRQSNPR</sequence>
<reference evidence="2" key="1">
    <citation type="journal article" date="2014" name="BMC Genomics">
        <title>The genome sequence of the biocontrol fungus Metarhizium anisopliae and comparative genomics of Metarhizium species.</title>
        <authorList>
            <person name="Pattemore J.A."/>
            <person name="Hane J.K."/>
            <person name="Williams A.H."/>
            <person name="Wilson B.A."/>
            <person name="Stodart B.J."/>
            <person name="Ash G.J."/>
        </authorList>
    </citation>
    <scope>NUCLEOTIDE SEQUENCE [LARGE SCALE GENOMIC DNA]</scope>
    <source>
        <strain evidence="2">BRIP 53293</strain>
    </source>
</reference>
<protein>
    <submittedName>
        <fullName evidence="1">Uncharacterized protein</fullName>
    </submittedName>
</protein>
<accession>A0A0D9NX61</accession>
<organism evidence="1 2">
    <name type="scientific">Metarhizium anisopliae BRIP 53293</name>
    <dbReference type="NCBI Taxonomy" id="1291518"/>
    <lineage>
        <taxon>Eukaryota</taxon>
        <taxon>Fungi</taxon>
        <taxon>Dikarya</taxon>
        <taxon>Ascomycota</taxon>
        <taxon>Pezizomycotina</taxon>
        <taxon>Sordariomycetes</taxon>
        <taxon>Hypocreomycetidae</taxon>
        <taxon>Hypocreales</taxon>
        <taxon>Clavicipitaceae</taxon>
        <taxon>Metarhizium</taxon>
    </lineage>
</organism>
<keyword evidence="2" id="KW-1185">Reference proteome</keyword>